<comment type="pathway">
    <text evidence="4">Cofactor biosynthesis; molybdopterin biosynthesis.</text>
</comment>
<dbReference type="Gene3D" id="3.90.105.10">
    <property type="entry name" value="Molybdopterin biosynthesis moea protein, domain 2"/>
    <property type="match status" value="1"/>
</dbReference>
<gene>
    <name evidence="7" type="ordered locus">Fraau_1808</name>
</gene>
<evidence type="ECO:0000256" key="1">
    <source>
        <dbReference type="ARBA" id="ARBA00002901"/>
    </source>
</evidence>
<keyword evidence="4" id="KW-0479">Metal-binding</keyword>
<dbReference type="RefSeq" id="WP_014403218.1">
    <property type="nucleotide sequence ID" value="NC_017033.1"/>
</dbReference>
<dbReference type="Gene3D" id="2.170.190.11">
    <property type="entry name" value="Molybdopterin biosynthesis moea protein, domain 3"/>
    <property type="match status" value="1"/>
</dbReference>
<dbReference type="HOGENOM" id="CLU_010186_7_0_6"/>
<dbReference type="AlphaFoldDB" id="H8KZH1"/>
<dbReference type="STRING" id="767434.Fraau_1808"/>
<dbReference type="OrthoDB" id="9804758at2"/>
<dbReference type="PANTHER" id="PTHR10192">
    <property type="entry name" value="MOLYBDOPTERIN BIOSYNTHESIS PROTEIN"/>
    <property type="match status" value="1"/>
</dbReference>
<feature type="domain" description="MoeA N-terminal and linker" evidence="6">
    <location>
        <begin position="2"/>
        <end position="168"/>
    </location>
</feature>
<dbReference type="SUPFAM" id="SSF63882">
    <property type="entry name" value="MoeA N-terminal region -like"/>
    <property type="match status" value="1"/>
</dbReference>
<keyword evidence="4" id="KW-0460">Magnesium</keyword>
<dbReference type="InterPro" id="IPR036688">
    <property type="entry name" value="MoeA_C_domain_IV_sf"/>
</dbReference>
<comment type="catalytic activity">
    <reaction evidence="3">
        <text>adenylyl-molybdopterin + molybdate = Mo-molybdopterin + AMP + H(+)</text>
        <dbReference type="Rhea" id="RHEA:35047"/>
        <dbReference type="ChEBI" id="CHEBI:15378"/>
        <dbReference type="ChEBI" id="CHEBI:36264"/>
        <dbReference type="ChEBI" id="CHEBI:62727"/>
        <dbReference type="ChEBI" id="CHEBI:71302"/>
        <dbReference type="ChEBI" id="CHEBI:456215"/>
        <dbReference type="EC" id="2.10.1.1"/>
    </reaction>
</comment>
<sequence length="423" mass="45810">MISYAEAMAEVLQHTGRLSVESIPLEVAQGRTLAEAVVSRCPIPPVDQAAVDGYALHCGSKSLPAGSELPLVSIRRLSRGHDPAQLGWARRIHTNAPMSDGMDAVLPLEQGQRLPPDADGNLRLRLKAPLHRGDHVHRQGAEADTGTEILPAGEVLDGPRILLAGTVGAERLRVVSRPQVAIFSTGHDRHGGLEGYCPGNSGRDVNGSYLEMMARTVGAEVRMNQPLGQCGDYFQAMLQQVRDLSLDVIICTRGEAAPRDEQMMSSLRALDARILFSKVAVTPGSSLICAQFPGGSLFFGISAEPAAMAAACRFFLMPTLARMQGRAAERPVLARLAPPLWPAGSRLPGFRRARLYQHADGTLWVQIPRSDDPLALQGVRRTNAWAVVPPHAPTWRGETRLEVYGTLPDMLDIPLERHRSETG</sequence>
<accession>H8KZH1</accession>
<reference evidence="7" key="1">
    <citation type="submission" date="2012-02" db="EMBL/GenBank/DDBJ databases">
        <title>The complete genome of Frateuria aurantia DSM 6220.</title>
        <authorList>
            <consortium name="US DOE Joint Genome Institute (JGI-PGF)"/>
            <person name="Lucas S."/>
            <person name="Copeland A."/>
            <person name="Lapidus A."/>
            <person name="Glavina del Rio T."/>
            <person name="Dalin E."/>
            <person name="Tice H."/>
            <person name="Bruce D."/>
            <person name="Goodwin L."/>
            <person name="Pitluck S."/>
            <person name="Peters L."/>
            <person name="Ovchinnikova G."/>
            <person name="Teshima H."/>
            <person name="Kyrpides N."/>
            <person name="Mavromatis K."/>
            <person name="Ivanova N."/>
            <person name="Brettin T."/>
            <person name="Detter J.C."/>
            <person name="Han C."/>
            <person name="Larimer F."/>
            <person name="Land M."/>
            <person name="Hauser L."/>
            <person name="Markowitz V."/>
            <person name="Cheng J.-F."/>
            <person name="Hugenholtz P."/>
            <person name="Woyke T."/>
            <person name="Wu D."/>
            <person name="Brambilla E."/>
            <person name="Klenk H.-P."/>
            <person name="Eisen J.A."/>
        </authorList>
    </citation>
    <scope>NUCLEOTIDE SEQUENCE</scope>
    <source>
        <strain evidence="7">DSM 6220</strain>
    </source>
</reference>
<evidence type="ECO:0000313" key="7">
    <source>
        <dbReference type="EMBL" id="AFC86213.1"/>
    </source>
</evidence>
<dbReference type="EC" id="2.10.1.1" evidence="4"/>
<feature type="domain" description="MoaB/Mog" evidence="5">
    <location>
        <begin position="182"/>
        <end position="321"/>
    </location>
</feature>
<dbReference type="GO" id="GO:0046872">
    <property type="term" value="F:metal ion binding"/>
    <property type="evidence" value="ECO:0007669"/>
    <property type="project" value="UniProtKB-UniRule"/>
</dbReference>
<dbReference type="Pfam" id="PF00994">
    <property type="entry name" value="MoCF_biosynth"/>
    <property type="match status" value="1"/>
</dbReference>
<dbReference type="InterPro" id="IPR001453">
    <property type="entry name" value="MoaB/Mog_dom"/>
</dbReference>
<evidence type="ECO:0000256" key="2">
    <source>
        <dbReference type="ARBA" id="ARBA00010763"/>
    </source>
</evidence>
<name>H8KZH1_FRAAD</name>
<dbReference type="KEGG" id="fau:Fraau_1808"/>
<dbReference type="GO" id="GO:0005829">
    <property type="term" value="C:cytosol"/>
    <property type="evidence" value="ECO:0007669"/>
    <property type="project" value="TreeGrafter"/>
</dbReference>
<evidence type="ECO:0000256" key="4">
    <source>
        <dbReference type="RuleBase" id="RU365090"/>
    </source>
</evidence>
<keyword evidence="4" id="KW-0501">Molybdenum cofactor biosynthesis</keyword>
<dbReference type="EMBL" id="CP003350">
    <property type="protein sequence ID" value="AFC86213.1"/>
    <property type="molecule type" value="Genomic_DNA"/>
</dbReference>
<dbReference type="Pfam" id="PF03453">
    <property type="entry name" value="MoeA_N"/>
    <property type="match status" value="1"/>
</dbReference>
<evidence type="ECO:0000313" key="8">
    <source>
        <dbReference type="Proteomes" id="UP000005234"/>
    </source>
</evidence>
<dbReference type="InterPro" id="IPR038987">
    <property type="entry name" value="MoeA-like"/>
</dbReference>
<dbReference type="GO" id="GO:0006777">
    <property type="term" value="P:Mo-molybdopterin cofactor biosynthetic process"/>
    <property type="evidence" value="ECO:0007669"/>
    <property type="project" value="UniProtKB-UniRule"/>
</dbReference>
<protein>
    <recommendedName>
        <fullName evidence="4">Molybdopterin molybdenumtransferase</fullName>
        <ecNumber evidence="4">2.10.1.1</ecNumber>
    </recommendedName>
</protein>
<comment type="function">
    <text evidence="1 4">Catalyzes the insertion of molybdate into adenylated molybdopterin with the concomitant release of AMP.</text>
</comment>
<proteinExistence type="inferred from homology"/>
<comment type="cofactor">
    <cofactor evidence="4">
        <name>Mg(2+)</name>
        <dbReference type="ChEBI" id="CHEBI:18420"/>
    </cofactor>
</comment>
<comment type="similarity">
    <text evidence="2 4">Belongs to the MoeA family.</text>
</comment>
<organism evidence="7 8">
    <name type="scientific">Frateuria aurantia (strain ATCC 33424 / DSM 6220 / KCTC 2777 / LMG 1558 / NBRC 3245 / NCIMB 13370)</name>
    <name type="common">Acetobacter aurantius</name>
    <dbReference type="NCBI Taxonomy" id="767434"/>
    <lineage>
        <taxon>Bacteria</taxon>
        <taxon>Pseudomonadati</taxon>
        <taxon>Pseudomonadota</taxon>
        <taxon>Gammaproteobacteria</taxon>
        <taxon>Lysobacterales</taxon>
        <taxon>Rhodanobacteraceae</taxon>
        <taxon>Frateuria</taxon>
    </lineage>
</organism>
<dbReference type="InterPro" id="IPR036135">
    <property type="entry name" value="MoeA_linker/N_sf"/>
</dbReference>
<dbReference type="UniPathway" id="UPA00344"/>
<evidence type="ECO:0000256" key="3">
    <source>
        <dbReference type="ARBA" id="ARBA00047317"/>
    </source>
</evidence>
<keyword evidence="8" id="KW-1185">Reference proteome</keyword>
<dbReference type="InterPro" id="IPR036425">
    <property type="entry name" value="MoaB/Mog-like_dom_sf"/>
</dbReference>
<evidence type="ECO:0000259" key="6">
    <source>
        <dbReference type="Pfam" id="PF03453"/>
    </source>
</evidence>
<dbReference type="Gene3D" id="3.40.980.10">
    <property type="entry name" value="MoaB/Mog-like domain"/>
    <property type="match status" value="1"/>
</dbReference>
<dbReference type="Gene3D" id="2.40.340.10">
    <property type="entry name" value="MoeA, C-terminal, domain IV"/>
    <property type="match status" value="1"/>
</dbReference>
<dbReference type="PANTHER" id="PTHR10192:SF5">
    <property type="entry name" value="GEPHYRIN"/>
    <property type="match status" value="1"/>
</dbReference>
<dbReference type="InterPro" id="IPR005110">
    <property type="entry name" value="MoeA_linker/N"/>
</dbReference>
<dbReference type="Proteomes" id="UP000005234">
    <property type="component" value="Chromosome"/>
</dbReference>
<keyword evidence="4" id="KW-0500">Molybdenum</keyword>
<dbReference type="eggNOG" id="COG0303">
    <property type="taxonomic scope" value="Bacteria"/>
</dbReference>
<dbReference type="GO" id="GO:0061599">
    <property type="term" value="F:molybdopterin molybdotransferase activity"/>
    <property type="evidence" value="ECO:0007669"/>
    <property type="project" value="UniProtKB-UniRule"/>
</dbReference>
<dbReference type="SUPFAM" id="SSF53218">
    <property type="entry name" value="Molybdenum cofactor biosynthesis proteins"/>
    <property type="match status" value="1"/>
</dbReference>
<keyword evidence="4" id="KW-0808">Transferase</keyword>
<evidence type="ECO:0000259" key="5">
    <source>
        <dbReference type="Pfam" id="PF00994"/>
    </source>
</evidence>